<reference evidence="2 3" key="1">
    <citation type="submission" date="2018-08" db="EMBL/GenBank/DDBJ databases">
        <title>Recombination of ecologically and evolutionarily significant loci maintains genetic cohesion in the Pseudomonas syringae species complex.</title>
        <authorList>
            <person name="Dillon M."/>
            <person name="Thakur S."/>
            <person name="Almeida R.N.D."/>
            <person name="Weir B.S."/>
            <person name="Guttman D.S."/>
        </authorList>
    </citation>
    <scope>NUCLEOTIDE SEQUENCE [LARGE SCALE GENOMIC DNA]</scope>
    <source>
        <strain evidence="2 3">NCPPB2445</strain>
    </source>
</reference>
<dbReference type="STRING" id="47879.AXG94_13135"/>
<proteinExistence type="predicted"/>
<feature type="domain" description="Lysozyme inhibitor LprI-like N-terminal" evidence="1">
    <location>
        <begin position="68"/>
        <end position="169"/>
    </location>
</feature>
<gene>
    <name evidence="2" type="ORF">ALQ77_00552</name>
</gene>
<evidence type="ECO:0000259" key="1">
    <source>
        <dbReference type="Pfam" id="PF07007"/>
    </source>
</evidence>
<dbReference type="Gene3D" id="1.20.1270.180">
    <property type="match status" value="1"/>
</dbReference>
<protein>
    <recommendedName>
        <fullName evidence="1">Lysozyme inhibitor LprI-like N-terminal domain-containing protein</fullName>
    </recommendedName>
</protein>
<organism evidence="2 3">
    <name type="scientific">Pseudomonas corrugata</name>
    <dbReference type="NCBI Taxonomy" id="47879"/>
    <lineage>
        <taxon>Bacteria</taxon>
        <taxon>Pseudomonadati</taxon>
        <taxon>Pseudomonadota</taxon>
        <taxon>Gammaproteobacteria</taxon>
        <taxon>Pseudomonadales</taxon>
        <taxon>Pseudomonadaceae</taxon>
        <taxon>Pseudomonas</taxon>
    </lineage>
</organism>
<dbReference type="AlphaFoldDB" id="A0A3M3EDI6"/>
<keyword evidence="3" id="KW-1185">Reference proteome</keyword>
<evidence type="ECO:0000313" key="2">
    <source>
        <dbReference type="EMBL" id="RMM46696.1"/>
    </source>
</evidence>
<sequence>MPKASIRDKGLREALPRRLFFARRLRQNPLHHWFSLDSNGNAMKSILLALALISTVAHATEDTEQNPCDAVENDVQTLACSAYGKTAAEQLLSENLQSLNERLQTRYGSDKAQLNDITAKIKAAQQLWQKQRDADCAIAAFPAKPGSEAYKIAENDCMAQVSDDRSEFLESIGQE</sequence>
<evidence type="ECO:0000313" key="3">
    <source>
        <dbReference type="Proteomes" id="UP000270661"/>
    </source>
</evidence>
<dbReference type="InterPro" id="IPR009739">
    <property type="entry name" value="LprI-like_N"/>
</dbReference>
<dbReference type="Pfam" id="PF07007">
    <property type="entry name" value="LprI"/>
    <property type="match status" value="1"/>
</dbReference>
<name>A0A3M3EDI6_9PSED</name>
<comment type="caution">
    <text evidence="2">The sequence shown here is derived from an EMBL/GenBank/DDBJ whole genome shotgun (WGS) entry which is preliminary data.</text>
</comment>
<dbReference type="Proteomes" id="UP000270661">
    <property type="component" value="Unassembled WGS sequence"/>
</dbReference>
<dbReference type="EMBL" id="RBOJ01000090">
    <property type="protein sequence ID" value="RMM46696.1"/>
    <property type="molecule type" value="Genomic_DNA"/>
</dbReference>
<accession>A0A3M3EDI6</accession>